<feature type="transmembrane region" description="Helical" evidence="1">
    <location>
        <begin position="165"/>
        <end position="183"/>
    </location>
</feature>
<feature type="transmembrane region" description="Helical" evidence="1">
    <location>
        <begin position="31"/>
        <end position="51"/>
    </location>
</feature>
<evidence type="ECO:0000256" key="1">
    <source>
        <dbReference type="SAM" id="Phobius"/>
    </source>
</evidence>
<sequence length="191" mass="20928">MEKELSSKESLALITEMISQAKKEAAGDGSFHLLLWGWVIAVCDLGHYGLAKAGFDAPYLVWLLVIPATLISVYFSRKFAKQARVKSHLDSVLGELWLAIYLVIIALVLFMSVLDFNHNPVILLVSAIGVFITGSLIKAKALKLGASMLAAGALVGFMLPVDEQYLVSGIAMILGYLVPGYYLKKSYREQF</sequence>
<proteinExistence type="predicted"/>
<dbReference type="Proteomes" id="UP001596163">
    <property type="component" value="Unassembled WGS sequence"/>
</dbReference>
<name>A0ABW0BVX7_9BACT</name>
<keyword evidence="1" id="KW-1133">Transmembrane helix</keyword>
<comment type="caution">
    <text evidence="2">The sequence shown here is derived from an EMBL/GenBank/DDBJ whole genome shotgun (WGS) entry which is preliminary data.</text>
</comment>
<feature type="transmembrane region" description="Helical" evidence="1">
    <location>
        <begin position="120"/>
        <end position="137"/>
    </location>
</feature>
<evidence type="ECO:0000313" key="3">
    <source>
        <dbReference type="Proteomes" id="UP001596163"/>
    </source>
</evidence>
<dbReference type="RefSeq" id="WP_377913631.1">
    <property type="nucleotide sequence ID" value="NZ_JBHSKS010000004.1"/>
</dbReference>
<accession>A0ABW0BVX7</accession>
<keyword evidence="1" id="KW-0812">Transmembrane</keyword>
<keyword evidence="1" id="KW-0472">Membrane</keyword>
<reference evidence="3" key="1">
    <citation type="journal article" date="2019" name="Int. J. Syst. Evol. Microbiol.">
        <title>The Global Catalogue of Microorganisms (GCM) 10K type strain sequencing project: providing services to taxonomists for standard genome sequencing and annotation.</title>
        <authorList>
            <consortium name="The Broad Institute Genomics Platform"/>
            <consortium name="The Broad Institute Genome Sequencing Center for Infectious Disease"/>
            <person name="Wu L."/>
            <person name="Ma J."/>
        </authorList>
    </citation>
    <scope>NUCLEOTIDE SEQUENCE [LARGE SCALE GENOMIC DNA]</scope>
    <source>
        <strain evidence="3">CGMCC 1.7030</strain>
    </source>
</reference>
<feature type="transmembrane region" description="Helical" evidence="1">
    <location>
        <begin position="57"/>
        <end position="75"/>
    </location>
</feature>
<gene>
    <name evidence="2" type="ORF">ACFPIK_07000</name>
</gene>
<dbReference type="EMBL" id="JBHSKS010000004">
    <property type="protein sequence ID" value="MFC5191510.1"/>
    <property type="molecule type" value="Genomic_DNA"/>
</dbReference>
<feature type="transmembrane region" description="Helical" evidence="1">
    <location>
        <begin position="144"/>
        <end position="159"/>
    </location>
</feature>
<protein>
    <submittedName>
        <fullName evidence="2">Uncharacterized protein</fullName>
    </submittedName>
</protein>
<evidence type="ECO:0000313" key="2">
    <source>
        <dbReference type="EMBL" id="MFC5191510.1"/>
    </source>
</evidence>
<organism evidence="2 3">
    <name type="scientific">Algoriphagus aquatilis</name>
    <dbReference type="NCBI Taxonomy" id="490186"/>
    <lineage>
        <taxon>Bacteria</taxon>
        <taxon>Pseudomonadati</taxon>
        <taxon>Bacteroidota</taxon>
        <taxon>Cytophagia</taxon>
        <taxon>Cytophagales</taxon>
        <taxon>Cyclobacteriaceae</taxon>
        <taxon>Algoriphagus</taxon>
    </lineage>
</organism>
<keyword evidence="3" id="KW-1185">Reference proteome</keyword>
<feature type="transmembrane region" description="Helical" evidence="1">
    <location>
        <begin position="96"/>
        <end position="114"/>
    </location>
</feature>